<dbReference type="InterPro" id="IPR000477">
    <property type="entry name" value="RT_dom"/>
</dbReference>
<reference evidence="2" key="1">
    <citation type="journal article" date="2024" name="BMC Genomics">
        <title>Functional annotation of a divergent genome using sequence and structure-based similarity.</title>
        <authorList>
            <person name="Svedberg D."/>
            <person name="Winiger R.R."/>
            <person name="Berg A."/>
            <person name="Sharma H."/>
            <person name="Tellgren-Roth C."/>
            <person name="Debrunner-Vossbrinck B.A."/>
            <person name="Vossbrinck C.R."/>
            <person name="Barandun J."/>
        </authorList>
    </citation>
    <scope>NUCLEOTIDE SEQUENCE</scope>
    <source>
        <strain evidence="2">Illinois isolate</strain>
    </source>
</reference>
<accession>A0AAX4JBB1</accession>
<evidence type="ECO:0000313" key="2">
    <source>
        <dbReference type="EMBL" id="WUR03274.1"/>
    </source>
</evidence>
<organism evidence="2 3">
    <name type="scientific">Vairimorpha necatrix</name>
    <dbReference type="NCBI Taxonomy" id="6039"/>
    <lineage>
        <taxon>Eukaryota</taxon>
        <taxon>Fungi</taxon>
        <taxon>Fungi incertae sedis</taxon>
        <taxon>Microsporidia</taxon>
        <taxon>Nosematidae</taxon>
        <taxon>Vairimorpha</taxon>
    </lineage>
</organism>
<protein>
    <submittedName>
        <fullName evidence="2">Reverse transcriptase</fullName>
    </submittedName>
</protein>
<feature type="domain" description="Reverse transcriptase" evidence="1">
    <location>
        <begin position="43"/>
        <end position="147"/>
    </location>
</feature>
<sequence>MSNLEIWAEKQLGRRSIIQGAKEQVMINIEINDEYDCKLKIAWIDVESFRRQIYEKNIEKGIFQGNSLSPLFFVLAMNKLSKKLNNTYPKVSINLENLESYCPNHFLFINDLKLVVEKEETLAVMIAEIMKIFKAVVLEMNVACCTGMRLVLK</sequence>
<dbReference type="EMBL" id="CP142729">
    <property type="protein sequence ID" value="WUR03274.1"/>
    <property type="molecule type" value="Genomic_DNA"/>
</dbReference>
<evidence type="ECO:0000259" key="1">
    <source>
        <dbReference type="Pfam" id="PF00078"/>
    </source>
</evidence>
<dbReference type="RefSeq" id="XP_065329419.1">
    <property type="nucleotide sequence ID" value="XM_065473347.1"/>
</dbReference>
<dbReference type="Pfam" id="PF00078">
    <property type="entry name" value="RVT_1"/>
    <property type="match status" value="1"/>
</dbReference>
<dbReference type="Proteomes" id="UP001334084">
    <property type="component" value="Chromosome 4"/>
</dbReference>
<name>A0AAX4JBB1_9MICR</name>
<keyword evidence="3" id="KW-1185">Reference proteome</keyword>
<gene>
    <name evidence="2" type="ORF">VNE69_04102</name>
</gene>
<evidence type="ECO:0000313" key="3">
    <source>
        <dbReference type="Proteomes" id="UP001334084"/>
    </source>
</evidence>
<dbReference type="GeneID" id="90541092"/>
<dbReference type="KEGG" id="vnx:VNE69_04102"/>
<dbReference type="GO" id="GO:0003964">
    <property type="term" value="F:RNA-directed DNA polymerase activity"/>
    <property type="evidence" value="ECO:0007669"/>
    <property type="project" value="UniProtKB-KW"/>
</dbReference>
<keyword evidence="2" id="KW-0548">Nucleotidyltransferase</keyword>
<keyword evidence="2" id="KW-0695">RNA-directed DNA polymerase</keyword>
<proteinExistence type="predicted"/>
<dbReference type="AlphaFoldDB" id="A0AAX4JBB1"/>
<keyword evidence="2" id="KW-0808">Transferase</keyword>